<reference evidence="1 2" key="1">
    <citation type="journal article" date="2023" name="Mol. Ecol. Resour.">
        <title>Chromosome-level genome assembly of a triploid poplar Populus alba 'Berolinensis'.</title>
        <authorList>
            <person name="Chen S."/>
            <person name="Yu Y."/>
            <person name="Wang X."/>
            <person name="Wang S."/>
            <person name="Zhang T."/>
            <person name="Zhou Y."/>
            <person name="He R."/>
            <person name="Meng N."/>
            <person name="Wang Y."/>
            <person name="Liu W."/>
            <person name="Liu Z."/>
            <person name="Liu J."/>
            <person name="Guo Q."/>
            <person name="Huang H."/>
            <person name="Sederoff R.R."/>
            <person name="Wang G."/>
            <person name="Qu G."/>
            <person name="Chen S."/>
        </authorList>
    </citation>
    <scope>NUCLEOTIDE SEQUENCE [LARGE SCALE GENOMIC DNA]</scope>
    <source>
        <strain evidence="1">SC-2020</strain>
    </source>
</reference>
<evidence type="ECO:0000313" key="2">
    <source>
        <dbReference type="Proteomes" id="UP001164929"/>
    </source>
</evidence>
<dbReference type="Proteomes" id="UP001164929">
    <property type="component" value="Chromosome 1"/>
</dbReference>
<sequence>MILTLSQWLGSFPTESKAEIFPQCRQDCPLPPPINRGGFHGLREGRIGSKVSQKTSFSSGFCTFIFLSISPPLPQLPSPARIPTHPAYIPPKI</sequence>
<keyword evidence="2" id="KW-1185">Reference proteome</keyword>
<gene>
    <name evidence="1" type="ORF">NC653_000726</name>
</gene>
<evidence type="ECO:0000313" key="1">
    <source>
        <dbReference type="EMBL" id="KAJ7010082.1"/>
    </source>
</evidence>
<accession>A0AAD6RJR7</accession>
<proteinExistence type="predicted"/>
<name>A0AAD6RJR7_9ROSI</name>
<organism evidence="1 2">
    <name type="scientific">Populus alba x Populus x berolinensis</name>
    <dbReference type="NCBI Taxonomy" id="444605"/>
    <lineage>
        <taxon>Eukaryota</taxon>
        <taxon>Viridiplantae</taxon>
        <taxon>Streptophyta</taxon>
        <taxon>Embryophyta</taxon>
        <taxon>Tracheophyta</taxon>
        <taxon>Spermatophyta</taxon>
        <taxon>Magnoliopsida</taxon>
        <taxon>eudicotyledons</taxon>
        <taxon>Gunneridae</taxon>
        <taxon>Pentapetalae</taxon>
        <taxon>rosids</taxon>
        <taxon>fabids</taxon>
        <taxon>Malpighiales</taxon>
        <taxon>Salicaceae</taxon>
        <taxon>Saliceae</taxon>
        <taxon>Populus</taxon>
    </lineage>
</organism>
<dbReference type="AlphaFoldDB" id="A0AAD6RJR7"/>
<dbReference type="EMBL" id="JAQIZT010000001">
    <property type="protein sequence ID" value="KAJ7010082.1"/>
    <property type="molecule type" value="Genomic_DNA"/>
</dbReference>
<comment type="caution">
    <text evidence="1">The sequence shown here is derived from an EMBL/GenBank/DDBJ whole genome shotgun (WGS) entry which is preliminary data.</text>
</comment>
<protein>
    <submittedName>
        <fullName evidence="1">Uncharacterized protein</fullName>
    </submittedName>
</protein>